<comment type="caution">
    <text evidence="2">The sequence shown here is derived from an EMBL/GenBank/DDBJ whole genome shotgun (WGS) entry which is preliminary data.</text>
</comment>
<organism evidence="2 3">
    <name type="scientific">Clostridium neuense</name>
    <dbReference type="NCBI Taxonomy" id="1728934"/>
    <lineage>
        <taxon>Bacteria</taxon>
        <taxon>Bacillati</taxon>
        <taxon>Bacillota</taxon>
        <taxon>Clostridia</taxon>
        <taxon>Eubacteriales</taxon>
        <taxon>Clostridiaceae</taxon>
        <taxon>Clostridium</taxon>
    </lineage>
</organism>
<dbReference type="NCBIfam" id="TIGR03936">
    <property type="entry name" value="sam_1_link_chp"/>
    <property type="match status" value="1"/>
</dbReference>
<sequence>MKVRYLIKYSKGYDIKFVSHLDIMRNIQRAFNRSGLPVEHSNGFNPHMIMSIAQPLSVGVYSDGEYMDVEFLEEVKEEDIKNKFNEVSPVDLKIIDVLKIEKKYYDDGKKVEQSMAAVDAARYSINIRYKNTEKLEAELKELLNKKEWITLKKSKKTEKMVNIKAMIRKLNYKIEGSTLRIDTLLSCGSRENLSPELLCNYIKDNTSCADFDLFCEVKREEMYGLKENNLVSLFKFFKI</sequence>
<proteinExistence type="predicted"/>
<evidence type="ECO:0000259" key="1">
    <source>
        <dbReference type="Pfam" id="PF10105"/>
    </source>
</evidence>
<protein>
    <submittedName>
        <fullName evidence="2">TIGR03936 family radical SAM-associated protein</fullName>
    </submittedName>
</protein>
<evidence type="ECO:0000313" key="3">
    <source>
        <dbReference type="Proteomes" id="UP001623592"/>
    </source>
</evidence>
<dbReference type="RefSeq" id="WP_406787869.1">
    <property type="nucleotide sequence ID" value="NZ_JBJIAA010000009.1"/>
</dbReference>
<feature type="domain" description="DUF2344" evidence="1">
    <location>
        <begin position="4"/>
        <end position="195"/>
    </location>
</feature>
<dbReference type="Pfam" id="PF10105">
    <property type="entry name" value="DUF2344"/>
    <property type="match status" value="1"/>
</dbReference>
<accession>A0ABW8TG94</accession>
<dbReference type="Proteomes" id="UP001623592">
    <property type="component" value="Unassembled WGS sequence"/>
</dbReference>
<name>A0ABW8TG94_9CLOT</name>
<evidence type="ECO:0000313" key="2">
    <source>
        <dbReference type="EMBL" id="MFL0251216.1"/>
    </source>
</evidence>
<gene>
    <name evidence="2" type="ORF">ACJDT4_12340</name>
</gene>
<dbReference type="EMBL" id="JBJIAA010000009">
    <property type="protein sequence ID" value="MFL0251216.1"/>
    <property type="molecule type" value="Genomic_DNA"/>
</dbReference>
<reference evidence="2 3" key="1">
    <citation type="submission" date="2024-11" db="EMBL/GenBank/DDBJ databases">
        <authorList>
            <person name="Heng Y.C."/>
            <person name="Lim A.C.H."/>
            <person name="Lee J.K.Y."/>
            <person name="Kittelmann S."/>
        </authorList>
    </citation>
    <scope>NUCLEOTIDE SEQUENCE [LARGE SCALE GENOMIC DNA]</scope>
    <source>
        <strain evidence="2 3">WILCCON 0114</strain>
    </source>
</reference>
<dbReference type="InterPro" id="IPR018768">
    <property type="entry name" value="DUF2344"/>
</dbReference>
<keyword evidence="3" id="KW-1185">Reference proteome</keyword>